<comment type="caution">
    <text evidence="1">The sequence shown here is derived from an EMBL/GenBank/DDBJ whole genome shotgun (WGS) entry which is preliminary data.</text>
</comment>
<keyword evidence="2" id="KW-1185">Reference proteome</keyword>
<sequence>MLLRCSVISRSQYPLFFPPTKLSRLRKILPEMSLFSISHEKPLLLLFCHPLTTSIAMALIVLEQMKVFNPGQRSGLGQSYNPLKVIVGLHPNFDIQGSDWNLLHDPENSLCILDVEFLSPKPPVSDAKDRTAVIYRVHISTHNDGTNSSKRPKSRSLRFPGIRLKPLVGSTPLECERFSVSSISVDIPSNHALYYHLKIVQNVLIRDQSVHLKSQHQHLYVSGSANQLRFELDVCLVADASDSLAFFELWSSCFGGGWLTQKMAESESSSLCDLPRFIQLYQAALRYFITAVGNLGSNMKPKHQQSNHQPSLTSYISCSNLAILADGDEWSDFKGEMW</sequence>
<gene>
    <name evidence="1" type="ORF">Tco_0625458</name>
</gene>
<reference evidence="1" key="2">
    <citation type="submission" date="2022-01" db="EMBL/GenBank/DDBJ databases">
        <authorList>
            <person name="Yamashiro T."/>
            <person name="Shiraishi A."/>
            <person name="Satake H."/>
            <person name="Nakayama K."/>
        </authorList>
    </citation>
    <scope>NUCLEOTIDE SEQUENCE</scope>
</reference>
<dbReference type="EMBL" id="BQNB010008632">
    <property type="protein sequence ID" value="GJS52096.1"/>
    <property type="molecule type" value="Genomic_DNA"/>
</dbReference>
<reference evidence="1" key="1">
    <citation type="journal article" date="2022" name="Int. J. Mol. Sci.">
        <title>Draft Genome of Tanacetum Coccineum: Genomic Comparison of Closely Related Tanacetum-Family Plants.</title>
        <authorList>
            <person name="Yamashiro T."/>
            <person name="Shiraishi A."/>
            <person name="Nakayama K."/>
            <person name="Satake H."/>
        </authorList>
    </citation>
    <scope>NUCLEOTIDE SEQUENCE</scope>
</reference>
<protein>
    <submittedName>
        <fullName evidence="1">Uncharacterized protein</fullName>
    </submittedName>
</protein>
<name>A0ABQ4WGV3_9ASTR</name>
<evidence type="ECO:0000313" key="1">
    <source>
        <dbReference type="EMBL" id="GJS52096.1"/>
    </source>
</evidence>
<organism evidence="1 2">
    <name type="scientific">Tanacetum coccineum</name>
    <dbReference type="NCBI Taxonomy" id="301880"/>
    <lineage>
        <taxon>Eukaryota</taxon>
        <taxon>Viridiplantae</taxon>
        <taxon>Streptophyta</taxon>
        <taxon>Embryophyta</taxon>
        <taxon>Tracheophyta</taxon>
        <taxon>Spermatophyta</taxon>
        <taxon>Magnoliopsida</taxon>
        <taxon>eudicotyledons</taxon>
        <taxon>Gunneridae</taxon>
        <taxon>Pentapetalae</taxon>
        <taxon>asterids</taxon>
        <taxon>campanulids</taxon>
        <taxon>Asterales</taxon>
        <taxon>Asteraceae</taxon>
        <taxon>Asteroideae</taxon>
        <taxon>Anthemideae</taxon>
        <taxon>Anthemidinae</taxon>
        <taxon>Tanacetum</taxon>
    </lineage>
</organism>
<evidence type="ECO:0000313" key="2">
    <source>
        <dbReference type="Proteomes" id="UP001151760"/>
    </source>
</evidence>
<accession>A0ABQ4WGV3</accession>
<proteinExistence type="predicted"/>
<dbReference type="Proteomes" id="UP001151760">
    <property type="component" value="Unassembled WGS sequence"/>
</dbReference>